<evidence type="ECO:0000256" key="7">
    <source>
        <dbReference type="ARBA" id="ARBA00023125"/>
    </source>
</evidence>
<comment type="subcellular location">
    <subcellularLocation>
        <location evidence="1">Nucleus</location>
    </subcellularLocation>
</comment>
<dbReference type="InterPro" id="IPR047091">
    <property type="entry name" value="EIN3-like_DNA-bd"/>
</dbReference>
<keyword evidence="14" id="KW-1185">Reference proteome</keyword>
<dbReference type="Pfam" id="PF00501">
    <property type="entry name" value="AMP-binding"/>
    <property type="match status" value="1"/>
</dbReference>
<feature type="transmembrane region" description="Helical" evidence="11">
    <location>
        <begin position="2118"/>
        <end position="2136"/>
    </location>
</feature>
<dbReference type="EMBL" id="VAHF01000001">
    <property type="protein sequence ID" value="TXG73193.1"/>
    <property type="molecule type" value="Genomic_DNA"/>
</dbReference>
<dbReference type="InterPro" id="IPR023278">
    <property type="entry name" value="Ethylene_insens-like_DNA-bd"/>
</dbReference>
<dbReference type="Gene3D" id="3.30.70.1990">
    <property type="match status" value="1"/>
</dbReference>
<keyword evidence="11" id="KW-0812">Transmembrane</keyword>
<dbReference type="InterPro" id="IPR020835">
    <property type="entry name" value="Catalase_sf"/>
</dbReference>
<feature type="transmembrane region" description="Helical" evidence="11">
    <location>
        <begin position="1279"/>
        <end position="1302"/>
    </location>
</feature>
<dbReference type="SUPFAM" id="SSF47336">
    <property type="entry name" value="ACP-like"/>
    <property type="match status" value="1"/>
</dbReference>
<evidence type="ECO:0000256" key="10">
    <source>
        <dbReference type="SAM" id="MobiDB-lite"/>
    </source>
</evidence>
<evidence type="ECO:0000313" key="14">
    <source>
        <dbReference type="Proteomes" id="UP000323000"/>
    </source>
</evidence>
<evidence type="ECO:0000256" key="3">
    <source>
        <dbReference type="ARBA" id="ARBA00022450"/>
    </source>
</evidence>
<dbReference type="GO" id="GO:0008610">
    <property type="term" value="P:lipid biosynthetic process"/>
    <property type="evidence" value="ECO:0007669"/>
    <property type="project" value="InterPro"/>
</dbReference>
<dbReference type="GO" id="GO:0009873">
    <property type="term" value="P:ethylene-activated signaling pathway"/>
    <property type="evidence" value="ECO:0007669"/>
    <property type="project" value="UniProtKB-KW"/>
</dbReference>
<feature type="region of interest" description="Disordered" evidence="10">
    <location>
        <begin position="2595"/>
        <end position="2712"/>
    </location>
</feature>
<dbReference type="GO" id="GO:0005634">
    <property type="term" value="C:nucleus"/>
    <property type="evidence" value="ECO:0007669"/>
    <property type="project" value="UniProtKB-SubCell"/>
</dbReference>
<dbReference type="GO" id="GO:0003700">
    <property type="term" value="F:DNA-binding transcription factor activity"/>
    <property type="evidence" value="ECO:0007669"/>
    <property type="project" value="InterPro"/>
</dbReference>
<evidence type="ECO:0000313" key="13">
    <source>
        <dbReference type="EMBL" id="TXG73193.1"/>
    </source>
</evidence>
<evidence type="ECO:0000259" key="12">
    <source>
        <dbReference type="PROSITE" id="PS50075"/>
    </source>
</evidence>
<dbReference type="SUPFAM" id="SSF56634">
    <property type="entry name" value="Heme-dependent catalase-like"/>
    <property type="match status" value="1"/>
</dbReference>
<evidence type="ECO:0000256" key="4">
    <source>
        <dbReference type="ARBA" id="ARBA00022553"/>
    </source>
</evidence>
<feature type="transmembrane region" description="Helical" evidence="11">
    <location>
        <begin position="1539"/>
        <end position="1568"/>
    </location>
</feature>
<dbReference type="Gene3D" id="1.10.3180.10">
    <property type="entry name" value="DNA-binding domain of EIN3-like"/>
    <property type="match status" value="2"/>
</dbReference>
<dbReference type="InterPro" id="IPR011004">
    <property type="entry name" value="Trimer_LpxA-like_sf"/>
</dbReference>
<evidence type="ECO:0000256" key="6">
    <source>
        <dbReference type="ARBA" id="ARBA00022745"/>
    </source>
</evidence>
<keyword evidence="8" id="KW-0539">Nucleus</keyword>
<dbReference type="InterPro" id="IPR036736">
    <property type="entry name" value="ACP-like_sf"/>
</dbReference>
<evidence type="ECO:0000256" key="9">
    <source>
        <dbReference type="SAM" id="Coils"/>
    </source>
</evidence>
<evidence type="ECO:0000256" key="2">
    <source>
        <dbReference type="ARBA" id="ARBA00009416"/>
    </source>
</evidence>
<dbReference type="PANTHER" id="PTHR22754:SF32">
    <property type="entry name" value="DISCO-INTERACTING PROTEIN 2"/>
    <property type="match status" value="1"/>
</dbReference>
<dbReference type="PRINTS" id="PR00419">
    <property type="entry name" value="ADXRDTASE"/>
</dbReference>
<name>A0A5C7IVC9_9ROSI</name>
<dbReference type="InterPro" id="IPR006162">
    <property type="entry name" value="Ppantetheine_attach_site"/>
</dbReference>
<dbReference type="GO" id="GO:0000976">
    <property type="term" value="F:transcription cis-regulatory region binding"/>
    <property type="evidence" value="ECO:0007669"/>
    <property type="project" value="UniProtKB-ARBA"/>
</dbReference>
<feature type="transmembrane region" description="Helical" evidence="11">
    <location>
        <begin position="1233"/>
        <end position="1259"/>
    </location>
</feature>
<dbReference type="OrthoDB" id="69964at2759"/>
<dbReference type="InterPro" id="IPR000873">
    <property type="entry name" value="AMP-dep_synth/lig_dom"/>
</dbReference>
<dbReference type="PANTHER" id="PTHR22754">
    <property type="entry name" value="DISCO-INTERACTING PROTEIN 2 DIP2 -RELATED"/>
    <property type="match status" value="1"/>
</dbReference>
<feature type="transmembrane region" description="Helical" evidence="11">
    <location>
        <begin position="2148"/>
        <end position="2172"/>
    </location>
</feature>
<comment type="similarity">
    <text evidence="2">Belongs to the EIN3 family.</text>
</comment>
<dbReference type="Gene3D" id="2.160.10.10">
    <property type="entry name" value="Hexapeptide repeat proteins"/>
    <property type="match status" value="2"/>
</dbReference>
<evidence type="ECO:0000256" key="11">
    <source>
        <dbReference type="SAM" id="Phobius"/>
    </source>
</evidence>
<dbReference type="SUPFAM" id="SSF51905">
    <property type="entry name" value="FAD/NAD(P)-binding domain"/>
    <property type="match status" value="1"/>
</dbReference>
<feature type="coiled-coil region" evidence="9">
    <location>
        <begin position="2330"/>
        <end position="2364"/>
    </location>
</feature>
<dbReference type="Gene3D" id="1.10.1200.10">
    <property type="entry name" value="ACP-like"/>
    <property type="match status" value="1"/>
</dbReference>
<dbReference type="CDD" id="cd05931">
    <property type="entry name" value="FAAL"/>
    <property type="match status" value="1"/>
</dbReference>
<proteinExistence type="inferred from homology"/>
<keyword evidence="5" id="KW-0436">Ligase</keyword>
<dbReference type="Gene3D" id="3.50.50.60">
    <property type="entry name" value="FAD/NAD(P)-binding domain"/>
    <property type="match status" value="1"/>
</dbReference>
<dbReference type="PROSITE" id="PS00012">
    <property type="entry name" value="PHOSPHOPANTETHEINE"/>
    <property type="match status" value="1"/>
</dbReference>
<dbReference type="InterPro" id="IPR009081">
    <property type="entry name" value="PP-bd_ACP"/>
</dbReference>
<dbReference type="Pfam" id="PF04873">
    <property type="entry name" value="EIN3_DNA-bd"/>
    <property type="match status" value="1"/>
</dbReference>
<keyword evidence="6" id="KW-0936">Ethylene signaling pathway</keyword>
<keyword evidence="9" id="KW-0175">Coiled coil</keyword>
<keyword evidence="3" id="KW-0596">Phosphopantetheine</keyword>
<evidence type="ECO:0000256" key="5">
    <source>
        <dbReference type="ARBA" id="ARBA00022598"/>
    </source>
</evidence>
<keyword evidence="7" id="KW-0238">DNA-binding</keyword>
<accession>A0A5C7IVC9</accession>
<dbReference type="Pfam" id="PF13450">
    <property type="entry name" value="NAD_binding_8"/>
    <property type="match status" value="1"/>
</dbReference>
<dbReference type="GO" id="GO:0016874">
    <property type="term" value="F:ligase activity"/>
    <property type="evidence" value="ECO:0007669"/>
    <property type="project" value="UniProtKB-KW"/>
</dbReference>
<dbReference type="PROSITE" id="PS50075">
    <property type="entry name" value="CARRIER"/>
    <property type="match status" value="1"/>
</dbReference>
<sequence>MDLVKSIEDQFSKLHPCLPVTSRIGIVGAGPSGLSAAYALTKLGYRNVTVLEKYHTVSGMCESVEIEGKMYDLGGQVLAANSAPVIFDLAKETGSELEEMDSHKLALIDASTGEYQDNKVADDYVSVISLTLELQDKAKDSGRIGVHAMSEFASDLTPTYLQSHGLTHVPKSVAYGYTASGYGFVQDMPYAYIHEFTRTSMAGKIRRFKGGYMTFWQKLSEYLPIEVHCNTEVLAIRRNSANVSVDVKNVNGECERMEFDKIIISGAFPIRNGKIYRSPPSPKSKSTGPETEVMDMNDLEKELFGKVQTIDYYTTVLKIKGLEHIPAGFYYFGEYMEDPATIGHPVAMQRFFADTDIFLFWSYGNSVDVTGPTVTELAIKTVKNMGGEVENVVLQRRFKYFPHVGSQEMKDGFYERFESELQGLSNTYYVGGLMAFELTERNSSYAMALICKHFASNTSIPQFPYVKSLFPLQADNWQRNLKELGEMPDVEFPDLSSLDGYLKHWGTHRVTQSKTLYTWINEEGAVVGERTYSELHANASVIAHKLLTSGKPVIKPGDRVLLVYVPGLDFVDCFFGCLRARVLPVPVLPPDPLQRGGQALLKIENISKSCNAVAILSTIGYHSAVRAGSVKNLISLTGKNRKTTARWPNLPWLHTDSWIKNCKNLLPENKADFSEPETDDLCFLQFTSGSTGDAKGVMITHGGLIHNVKLMQKRYKSTSNTVLVSWLPQYHDMGLIGGLFTALVSGGSSVLFSPMTFIKNPLLWLETMSKYRATHSAGPNFAFELMLRRLDSDKDKVRNYDLSSMIFLMVAAEPVRQVTVKRFIELTRPFGLSQQVMAPGYGLAENCVFVSCAYGGGKPIFVDWQGRVCCGYVDPNDPDVDIRIANPENSEEIKESGKEGEIWISSSSAGIGYWGREELSQKTFRNELQDYPGRRYTRTGDLGRIIDGKLFITGRIKDLIIVAGRNIYSADVEKTVESSSELLRPGCCAVVGVPEEVLSTKGISVPDSSDQVGLVVIAEVRDTKPVDKEVVEKIKTRVAEEHGVTVASVKLIKPRTMSKTTSGKIKRFECLKQFVDGTLNIVPEPLFKKKTLGRSFTTGTCREGKTPRPQLVSSPLSIPKMTNKDIVEFLKRLVSEQTRIPTSNISVTESLVSYGIDSIGVVRAAQKLSDFLGVPVGAVDIFTATCIADLANFSENLIIKSQPQLMSNSSQEPEIECVEFEVDVSKARQLGIWIFQFLALTYVLTMLIFPAYLSVYAFIELVSATHTLMDGYPWSDYMFSLAFAPLAWILCIFLTCISITFFGNSFLRPNYTLSPEVSIWSTDFVKWWALYKAQEISSKVFAVYLRGTVFLNCWFEMLGARIGSSVLLDTVDITDPSLVSIGDGAVIAEGALVQSHEVKNGVLSFLPIRIGRDSSIGPYAVIQKGSIVGDEADVAPLQKTEGGKPILKSTKINNLSKAGGAALHKNQNEAIYHFIGIYMVSFLSTLAAAIIYFLYIWLSENPASLQHFAFVCICGAFHWIPLTIIAYATMFANVPSNPVYFAISVAIAYLLHGLILSFLTCIMTHFLAVKQEEKQSQMKAWLSNRITIACHLRFAKLLSGTEAFCVYLRLLGAKVGKHCSIRAINPVSCPKQISIGAGVHLGDFSRIISGFYSSSGFFSGQIEVQENSVIGSQSLVLPNSVVQKDVILGALSVAPVHSVLQKGGVYIGSLTPVMIKNTLHALDDRIEEMDMKYKKIVGNLSANLAATTLKVKSRYFHRIGVSGKGQLKIYDKIQGLPDHKIFHPGKCYPIIVRHSNSLSADDDARIDARGAAIRILSDDVGSSTPLLDLTLKTGKAFYARTIADFATWLVCGLAAREEHVKRVPRVRDAVWMSLRHADSFTELHYYSNICRLFRFVDDQELYVKFKLRPFDETINEDSGKVEPIGILPPDTGAIPRDEKDTRPLLFLADDFQSRVESPTGVRYIFQLQVRPVPLDEATRDIALDCTMPWDETEFPCIDIGEISIDQNLSKEESEKLEFNPYIRSHEIDVIPASSCSQSASIDHGRSLIYEICQHLRNGEPLPEAWRIFIEQSDVKVDLSGCPMAAAMERKGGEEQVTLARNWYQTLWSIFAQPLLQTMLPYFLIGLVIYAPLNWVLILKETKKLPLHWLLPLFWLSSGLLAALACVVAKWVLVGKKKENETVKIWSAGVFMDTTWQAFRTLVGDYFMEITGGSFLFMLWMKLMGSEIEMDQGAYVDSMGAMLNPEMVEIERGGCVGREALLFGHIYEGDGGKVKFGKIRVCEGGFVGSRAVAMPGVTVEAGASLGALTLAMKQEIVKSSSDIEVDDIRCENIAEKDVSDEEIEADELEQRMWKDRIKLKRIKEREKLVALQAAEKNKPKQSSDQARRKKMSRAQDGILKYMLKLMEVCKARGFVYGIIPEKGKPVSGSSDNIRAWWKEKVKFDKNGPAAIAKYEAECLAIDKAENNRNGNSQSILQDLQDATLGSLLSSLMQHCDPPQRKYPLEKGVPPPWWPTGNEDWWIKLGLPQGQSPPYKKPHDLKKMWKVGVLTAVIKHMSPDIAKIRRHVRQSKCLQDKMTAKESAIWLGVLSREESLIRQPSSDNGTSGITETPPGSHNNKKQPALSSDSDYDVDGIDDGVGSVSSKDDRRNQPVDVEPISSLRNTTCSVQVKEKPGLKRKRKGPRERPSHADQQPDVSVNEHPQDEPRNIVPDINYSDVPLIDYNMHGDQLDNNMVTGMRTLERVPEGQSQITASDFNQYSAVAPANVISTQSTYMDGRPMLYPMVQNTELHHGATYDFYNPSLEFGPSHDGQHSQMDMNVSQIRPEDGVQVPALHRSENDITNGDLHHYMKDTFPSDQDRPVDNQFGSPLGSFTMDFGDLSSPFNLGMSGTGTYEDLWAEEDLIEYFGA</sequence>
<keyword evidence="4" id="KW-0597">Phosphoprotein</keyword>
<dbReference type="Pfam" id="PF00550">
    <property type="entry name" value="PP-binding"/>
    <property type="match status" value="1"/>
</dbReference>
<dbReference type="Gene3D" id="2.40.180.10">
    <property type="entry name" value="Catalase core domain"/>
    <property type="match status" value="1"/>
</dbReference>
<comment type="caution">
    <text evidence="13">The sequence shown here is derived from an EMBL/GenBank/DDBJ whole genome shotgun (WGS) entry which is preliminary data.</text>
</comment>
<dbReference type="GO" id="GO:0020037">
    <property type="term" value="F:heme binding"/>
    <property type="evidence" value="ECO:0007669"/>
    <property type="project" value="InterPro"/>
</dbReference>
<dbReference type="SUPFAM" id="SSF51161">
    <property type="entry name" value="Trimeric LpxA-like enzymes"/>
    <property type="match status" value="3"/>
</dbReference>
<feature type="transmembrane region" description="Helical" evidence="11">
    <location>
        <begin position="1471"/>
        <end position="1495"/>
    </location>
</feature>
<evidence type="ECO:0000256" key="1">
    <source>
        <dbReference type="ARBA" id="ARBA00004123"/>
    </source>
</evidence>
<dbReference type="InterPro" id="IPR036188">
    <property type="entry name" value="FAD/NAD-bd_sf"/>
</dbReference>
<dbReference type="SUPFAM" id="SSF116768">
    <property type="entry name" value="DNA-binding domain of EIN3-like"/>
    <property type="match status" value="1"/>
</dbReference>
<reference evidence="14" key="1">
    <citation type="journal article" date="2019" name="Gigascience">
        <title>De novo genome assembly of the endangered Acer yangbiense, a plant species with extremely small populations endemic to Yunnan Province, China.</title>
        <authorList>
            <person name="Yang J."/>
            <person name="Wariss H.M."/>
            <person name="Tao L."/>
            <person name="Zhang R."/>
            <person name="Yun Q."/>
            <person name="Hollingsworth P."/>
            <person name="Dao Z."/>
            <person name="Luo G."/>
            <person name="Guo H."/>
            <person name="Ma Y."/>
            <person name="Sun W."/>
        </authorList>
    </citation>
    <scope>NUCLEOTIDE SEQUENCE [LARGE SCALE GENOMIC DNA]</scope>
    <source>
        <strain evidence="14">cv. Malutang</strain>
    </source>
</reference>
<dbReference type="Proteomes" id="UP000323000">
    <property type="component" value="Chromosome 1"/>
</dbReference>
<dbReference type="FunFam" id="1.10.3180.10:FF:000002">
    <property type="entry name" value="Ethylene insensitive 3-like 1"/>
    <property type="match status" value="1"/>
</dbReference>
<feature type="compositionally biased region" description="Polar residues" evidence="10">
    <location>
        <begin position="2596"/>
        <end position="2615"/>
    </location>
</feature>
<dbReference type="Gene3D" id="1.10.405.20">
    <property type="match status" value="1"/>
</dbReference>
<dbReference type="PROSITE" id="PS00455">
    <property type="entry name" value="AMP_BINDING"/>
    <property type="match status" value="1"/>
</dbReference>
<dbReference type="InterPro" id="IPR020845">
    <property type="entry name" value="AMP-binding_CS"/>
</dbReference>
<organism evidence="13 14">
    <name type="scientific">Acer yangbiense</name>
    <dbReference type="NCBI Taxonomy" id="1000413"/>
    <lineage>
        <taxon>Eukaryota</taxon>
        <taxon>Viridiplantae</taxon>
        <taxon>Streptophyta</taxon>
        <taxon>Embryophyta</taxon>
        <taxon>Tracheophyta</taxon>
        <taxon>Spermatophyta</taxon>
        <taxon>Magnoliopsida</taxon>
        <taxon>eudicotyledons</taxon>
        <taxon>Gunneridae</taxon>
        <taxon>Pentapetalae</taxon>
        <taxon>rosids</taxon>
        <taxon>malvids</taxon>
        <taxon>Sapindales</taxon>
        <taxon>Sapindaceae</taxon>
        <taxon>Hippocastanoideae</taxon>
        <taxon>Acereae</taxon>
        <taxon>Acer</taxon>
    </lineage>
</organism>
<dbReference type="InterPro" id="IPR040097">
    <property type="entry name" value="FAAL/FAAC"/>
</dbReference>
<dbReference type="FunFam" id="1.10.3180.10:FF:000001">
    <property type="entry name" value="Ethylene insensitive 3-like 1"/>
    <property type="match status" value="1"/>
</dbReference>
<dbReference type="SUPFAM" id="SSF56801">
    <property type="entry name" value="Acetyl-CoA synthetase-like"/>
    <property type="match status" value="1"/>
</dbReference>
<dbReference type="Gene3D" id="3.30.300.30">
    <property type="match status" value="1"/>
</dbReference>
<protein>
    <recommendedName>
        <fullName evidence="12">Carrier domain-containing protein</fullName>
    </recommendedName>
</protein>
<feature type="transmembrane region" description="Helical" evidence="11">
    <location>
        <begin position="1507"/>
        <end position="1527"/>
    </location>
</feature>
<evidence type="ECO:0000256" key="8">
    <source>
        <dbReference type="ARBA" id="ARBA00023242"/>
    </source>
</evidence>
<keyword evidence="11" id="KW-1133">Transmembrane helix</keyword>
<dbReference type="InterPro" id="IPR045851">
    <property type="entry name" value="AMP-bd_C_sf"/>
</dbReference>
<dbReference type="Gene3D" id="3.40.50.12780">
    <property type="entry name" value="N-terminal domain of ligase-like"/>
    <property type="match status" value="1"/>
</dbReference>
<keyword evidence="11" id="KW-0472">Membrane</keyword>
<dbReference type="InterPro" id="IPR042099">
    <property type="entry name" value="ANL_N_sf"/>
</dbReference>
<gene>
    <name evidence="13" type="ORF">EZV62_001772</name>
</gene>
<feature type="domain" description="Carrier" evidence="12">
    <location>
        <begin position="1124"/>
        <end position="1198"/>
    </location>
</feature>